<feature type="non-terminal residue" evidence="1">
    <location>
        <position position="1"/>
    </location>
</feature>
<dbReference type="Proteomes" id="UP000076858">
    <property type="component" value="Unassembled WGS sequence"/>
</dbReference>
<dbReference type="GO" id="GO:0005737">
    <property type="term" value="C:cytoplasm"/>
    <property type="evidence" value="ECO:0007669"/>
    <property type="project" value="TreeGrafter"/>
</dbReference>
<dbReference type="PANTHER" id="PTHR21610:SF9">
    <property type="entry name" value="VON WILLEBRAND FACTOR A DOMAIN-CONTAINING PROTEIN 8"/>
    <property type="match status" value="1"/>
</dbReference>
<dbReference type="STRING" id="35525.A0A164JXE4"/>
<dbReference type="EMBL" id="LRGB01003564">
    <property type="protein sequence ID" value="KZS02744.1"/>
    <property type="molecule type" value="Genomic_DNA"/>
</dbReference>
<organism evidence="1 2">
    <name type="scientific">Daphnia magna</name>
    <dbReference type="NCBI Taxonomy" id="35525"/>
    <lineage>
        <taxon>Eukaryota</taxon>
        <taxon>Metazoa</taxon>
        <taxon>Ecdysozoa</taxon>
        <taxon>Arthropoda</taxon>
        <taxon>Crustacea</taxon>
        <taxon>Branchiopoda</taxon>
        <taxon>Diplostraca</taxon>
        <taxon>Cladocera</taxon>
        <taxon>Anomopoda</taxon>
        <taxon>Daphniidae</taxon>
        <taxon>Daphnia</taxon>
    </lineage>
</organism>
<keyword evidence="2" id="KW-1185">Reference proteome</keyword>
<gene>
    <name evidence="1" type="ORF">APZ42_000089</name>
</gene>
<dbReference type="OrthoDB" id="5186at2759"/>
<sequence>SAVVFIGSLGDQANRISQKLPAGSSYVCMDLEKLPQILQQVFTSVLLST</sequence>
<evidence type="ECO:0000313" key="1">
    <source>
        <dbReference type="EMBL" id="KZS02744.1"/>
    </source>
</evidence>
<dbReference type="InterPro" id="IPR039891">
    <property type="entry name" value="VWA8"/>
</dbReference>
<accession>A0A164JXE4</accession>
<name>A0A164JXE4_9CRUS</name>
<evidence type="ECO:0000313" key="2">
    <source>
        <dbReference type="Proteomes" id="UP000076858"/>
    </source>
</evidence>
<comment type="caution">
    <text evidence="1">The sequence shown here is derived from an EMBL/GenBank/DDBJ whole genome shotgun (WGS) entry which is preliminary data.</text>
</comment>
<reference evidence="1 2" key="1">
    <citation type="submission" date="2016-03" db="EMBL/GenBank/DDBJ databases">
        <title>EvidentialGene: Evidence-directed Construction of Genes on Genomes.</title>
        <authorList>
            <person name="Gilbert D.G."/>
            <person name="Choi J.-H."/>
            <person name="Mockaitis K."/>
            <person name="Colbourne J."/>
            <person name="Pfrender M."/>
        </authorList>
    </citation>
    <scope>NUCLEOTIDE SEQUENCE [LARGE SCALE GENOMIC DNA]</scope>
    <source>
        <strain evidence="1 2">Xinb3</strain>
        <tissue evidence="1">Complete organism</tissue>
    </source>
</reference>
<protein>
    <submittedName>
        <fullName evidence="1">Uncharacterized protein</fullName>
    </submittedName>
</protein>
<proteinExistence type="predicted"/>
<dbReference type="AlphaFoldDB" id="A0A164JXE4"/>
<dbReference type="PANTHER" id="PTHR21610">
    <property type="entry name" value="VON WILLEBRAND FACTOR A DOMAIN-CONTAINING PROTEIN 8"/>
    <property type="match status" value="1"/>
</dbReference>